<dbReference type="Proteomes" id="UP001291623">
    <property type="component" value="Unassembled WGS sequence"/>
</dbReference>
<sequence>MQHREVQAQMFQYFMMKEVMTSNENAFLMEINDRKLRFTIREFATVTSLKCTENLSDFKVAPKKKIRLMESEAPLQQHDGEIHRTVEENLHANSPIQIDHDTVHVENEGIATSIHVPMGDVEINKKNLSGDTLRVSTEEIQKGSDLSGELIESEGFGSHILIESFKNKFVDSVSPRHEGTHTPVDEKFDSAPSDAGLSCVPIGAIAVSDEATEVCGMYVAAFAEYLSLGEGILDEDFNDELLRTRYGALL</sequence>
<evidence type="ECO:0000259" key="1">
    <source>
        <dbReference type="Pfam" id="PF09331"/>
    </source>
</evidence>
<keyword evidence="3" id="KW-1185">Reference proteome</keyword>
<dbReference type="Pfam" id="PF12306">
    <property type="entry name" value="PixA"/>
    <property type="match status" value="1"/>
</dbReference>
<gene>
    <name evidence="2" type="ORF">RND71_032476</name>
</gene>
<dbReference type="AlphaFoldDB" id="A0AAE1V485"/>
<organism evidence="2 3">
    <name type="scientific">Anisodus tanguticus</name>
    <dbReference type="NCBI Taxonomy" id="243964"/>
    <lineage>
        <taxon>Eukaryota</taxon>
        <taxon>Viridiplantae</taxon>
        <taxon>Streptophyta</taxon>
        <taxon>Embryophyta</taxon>
        <taxon>Tracheophyta</taxon>
        <taxon>Spermatophyta</taxon>
        <taxon>Magnoliopsida</taxon>
        <taxon>eudicotyledons</taxon>
        <taxon>Gunneridae</taxon>
        <taxon>Pentapetalae</taxon>
        <taxon>asterids</taxon>
        <taxon>lamiids</taxon>
        <taxon>Solanales</taxon>
        <taxon>Solanaceae</taxon>
        <taxon>Solanoideae</taxon>
        <taxon>Hyoscyameae</taxon>
        <taxon>Anisodus</taxon>
    </lineage>
</organism>
<protein>
    <recommendedName>
        <fullName evidence="1">DUF1985 domain-containing protein</fullName>
    </recommendedName>
</protein>
<name>A0AAE1V485_9SOLA</name>
<evidence type="ECO:0000313" key="3">
    <source>
        <dbReference type="Proteomes" id="UP001291623"/>
    </source>
</evidence>
<evidence type="ECO:0000313" key="2">
    <source>
        <dbReference type="EMBL" id="KAK4349721.1"/>
    </source>
</evidence>
<proteinExistence type="predicted"/>
<reference evidence="2" key="1">
    <citation type="submission" date="2023-12" db="EMBL/GenBank/DDBJ databases">
        <title>Genome assembly of Anisodus tanguticus.</title>
        <authorList>
            <person name="Wang Y.-J."/>
        </authorList>
    </citation>
    <scope>NUCLEOTIDE SEQUENCE</scope>
    <source>
        <strain evidence="2">KB-2021</strain>
        <tissue evidence="2">Leaf</tissue>
    </source>
</reference>
<dbReference type="EMBL" id="JAVYJV010000017">
    <property type="protein sequence ID" value="KAK4349721.1"/>
    <property type="molecule type" value="Genomic_DNA"/>
</dbReference>
<feature type="domain" description="DUF1985" evidence="1">
    <location>
        <begin position="16"/>
        <end position="72"/>
    </location>
</feature>
<comment type="caution">
    <text evidence="2">The sequence shown here is derived from an EMBL/GenBank/DDBJ whole genome shotgun (WGS) entry which is preliminary data.</text>
</comment>
<dbReference type="Pfam" id="PF09331">
    <property type="entry name" value="DUF1985"/>
    <property type="match status" value="1"/>
</dbReference>
<dbReference type="InterPro" id="IPR021087">
    <property type="entry name" value="Uncharacterised_PixA/AidA"/>
</dbReference>
<accession>A0AAE1V485</accession>
<dbReference type="InterPro" id="IPR015410">
    <property type="entry name" value="DUF1985"/>
</dbReference>